<evidence type="ECO:0000256" key="5">
    <source>
        <dbReference type="ARBA" id="ARBA00022989"/>
    </source>
</evidence>
<feature type="binding site" evidence="7">
    <location>
        <position position="149"/>
    </location>
    <ligand>
        <name>a 1,2-diacyl-sn-glycero-3-phospho-(1'-sn-glycerol)</name>
        <dbReference type="ChEBI" id="CHEBI:64716"/>
    </ligand>
</feature>
<feature type="compositionally biased region" description="Basic and acidic residues" evidence="8">
    <location>
        <begin position="306"/>
        <end position="316"/>
    </location>
</feature>
<keyword evidence="2 7" id="KW-1003">Cell membrane</keyword>
<gene>
    <name evidence="7 9" type="primary">lgt</name>
    <name evidence="9" type="ORF">ACFFFR_00785</name>
</gene>
<dbReference type="PANTHER" id="PTHR30589">
    <property type="entry name" value="PROLIPOPROTEIN DIACYLGLYCERYL TRANSFERASE"/>
    <property type="match status" value="1"/>
</dbReference>
<keyword evidence="4 7" id="KW-0812">Transmembrane</keyword>
<dbReference type="NCBIfam" id="TIGR00544">
    <property type="entry name" value="lgt"/>
    <property type="match status" value="1"/>
</dbReference>
<proteinExistence type="inferred from homology"/>
<reference evidence="9 10" key="1">
    <citation type="submission" date="2024-09" db="EMBL/GenBank/DDBJ databases">
        <authorList>
            <person name="Sun Q."/>
            <person name="Mori K."/>
        </authorList>
    </citation>
    <scope>NUCLEOTIDE SEQUENCE [LARGE SCALE GENOMIC DNA]</scope>
    <source>
        <strain evidence="9 10">NCAIM B.02604</strain>
    </source>
</reference>
<accession>A0ABV6P721</accession>
<comment type="pathway">
    <text evidence="7">Protein modification; lipoprotein biosynthesis (diacylglyceryl transfer).</text>
</comment>
<keyword evidence="5 7" id="KW-1133">Transmembrane helix</keyword>
<evidence type="ECO:0000256" key="2">
    <source>
        <dbReference type="ARBA" id="ARBA00022475"/>
    </source>
</evidence>
<dbReference type="Proteomes" id="UP001589862">
    <property type="component" value="Unassembled WGS sequence"/>
</dbReference>
<feature type="region of interest" description="Disordered" evidence="8">
    <location>
        <begin position="293"/>
        <end position="316"/>
    </location>
</feature>
<feature type="transmembrane region" description="Helical" evidence="7">
    <location>
        <begin position="255"/>
        <end position="274"/>
    </location>
</feature>
<dbReference type="InterPro" id="IPR001640">
    <property type="entry name" value="Lgt"/>
</dbReference>
<feature type="transmembrane region" description="Helical" evidence="7">
    <location>
        <begin position="98"/>
        <end position="121"/>
    </location>
</feature>
<dbReference type="EMBL" id="JBHLUB010000001">
    <property type="protein sequence ID" value="MFC0580924.1"/>
    <property type="molecule type" value="Genomic_DNA"/>
</dbReference>
<dbReference type="PANTHER" id="PTHR30589:SF0">
    <property type="entry name" value="PHOSPHATIDYLGLYCEROL--PROLIPOPROTEIN DIACYLGLYCERYL TRANSFERASE"/>
    <property type="match status" value="1"/>
</dbReference>
<dbReference type="HAMAP" id="MF_01147">
    <property type="entry name" value="Lgt"/>
    <property type="match status" value="1"/>
</dbReference>
<comment type="catalytic activity">
    <reaction evidence="7">
        <text>L-cysteinyl-[prolipoprotein] + a 1,2-diacyl-sn-glycero-3-phospho-(1'-sn-glycerol) = an S-1,2-diacyl-sn-glyceryl-L-cysteinyl-[prolipoprotein] + sn-glycerol 1-phosphate + H(+)</text>
        <dbReference type="Rhea" id="RHEA:56712"/>
        <dbReference type="Rhea" id="RHEA-COMP:14679"/>
        <dbReference type="Rhea" id="RHEA-COMP:14680"/>
        <dbReference type="ChEBI" id="CHEBI:15378"/>
        <dbReference type="ChEBI" id="CHEBI:29950"/>
        <dbReference type="ChEBI" id="CHEBI:57685"/>
        <dbReference type="ChEBI" id="CHEBI:64716"/>
        <dbReference type="ChEBI" id="CHEBI:140658"/>
        <dbReference type="EC" id="2.5.1.145"/>
    </reaction>
</comment>
<protein>
    <recommendedName>
        <fullName evidence="7">Phosphatidylglycerol--prolipoprotein diacylglyceryl transferase</fullName>
        <ecNumber evidence="7">2.5.1.145</ecNumber>
    </recommendedName>
</protein>
<feature type="transmembrane region" description="Helical" evidence="7">
    <location>
        <begin position="56"/>
        <end position="78"/>
    </location>
</feature>
<evidence type="ECO:0000256" key="6">
    <source>
        <dbReference type="ARBA" id="ARBA00023136"/>
    </source>
</evidence>
<evidence type="ECO:0000256" key="8">
    <source>
        <dbReference type="SAM" id="MobiDB-lite"/>
    </source>
</evidence>
<feature type="transmembrane region" description="Helical" evidence="7">
    <location>
        <begin position="190"/>
        <end position="207"/>
    </location>
</feature>
<dbReference type="RefSeq" id="WP_377457345.1">
    <property type="nucleotide sequence ID" value="NZ_JBHLUB010000001.1"/>
</dbReference>
<name>A0ABV6P721_9MICC</name>
<feature type="transmembrane region" description="Helical" evidence="7">
    <location>
        <begin position="133"/>
        <end position="151"/>
    </location>
</feature>
<dbReference type="GO" id="GO:0008961">
    <property type="term" value="F:phosphatidylglycerol-prolipoprotein diacylglyceryl transferase activity"/>
    <property type="evidence" value="ECO:0007669"/>
    <property type="project" value="UniProtKB-EC"/>
</dbReference>
<feature type="transmembrane region" description="Helical" evidence="7">
    <location>
        <begin position="219"/>
        <end position="235"/>
    </location>
</feature>
<comment type="function">
    <text evidence="7">Catalyzes the transfer of the diacylglyceryl group from phosphatidylglycerol to the sulfhydryl group of the N-terminal cysteine of a prolipoprotein, the first step in the formation of mature lipoproteins.</text>
</comment>
<evidence type="ECO:0000256" key="7">
    <source>
        <dbReference type="HAMAP-Rule" id="MF_01147"/>
    </source>
</evidence>
<organism evidence="9 10">
    <name type="scientific">Micrococcoides hystricis</name>
    <dbReference type="NCBI Taxonomy" id="1572761"/>
    <lineage>
        <taxon>Bacteria</taxon>
        <taxon>Bacillati</taxon>
        <taxon>Actinomycetota</taxon>
        <taxon>Actinomycetes</taxon>
        <taxon>Micrococcales</taxon>
        <taxon>Micrococcaceae</taxon>
        <taxon>Micrococcoides</taxon>
    </lineage>
</organism>
<keyword evidence="10" id="KW-1185">Reference proteome</keyword>
<keyword evidence="3 7" id="KW-0808">Transferase</keyword>
<dbReference type="Pfam" id="PF01790">
    <property type="entry name" value="LGT"/>
    <property type="match status" value="1"/>
</dbReference>
<comment type="subcellular location">
    <subcellularLocation>
        <location evidence="7">Cell membrane</location>
        <topology evidence="7">Multi-pass membrane protein</topology>
    </subcellularLocation>
</comment>
<evidence type="ECO:0000256" key="3">
    <source>
        <dbReference type="ARBA" id="ARBA00022679"/>
    </source>
</evidence>
<comment type="caution">
    <text evidence="9">The sequence shown here is derived from an EMBL/GenBank/DDBJ whole genome shotgun (WGS) entry which is preliminary data.</text>
</comment>
<dbReference type="PROSITE" id="PS01311">
    <property type="entry name" value="LGT"/>
    <property type="match status" value="1"/>
</dbReference>
<evidence type="ECO:0000256" key="1">
    <source>
        <dbReference type="ARBA" id="ARBA00007150"/>
    </source>
</evidence>
<evidence type="ECO:0000313" key="10">
    <source>
        <dbReference type="Proteomes" id="UP001589862"/>
    </source>
</evidence>
<sequence length="316" mass="35123">MELLSTLAYLPSPSWDGFSIGPLKIHAYALAIMLGIVLALWLGMKRWKERGGNPDAIYDIAFWAIPFGLIGGRLYHVFSSPDAYFGPGYDGTGDPAKIIEIWNGGLGIWGAVALGAVGAWIATRGPGYRFSSVLDVLAPGILLAQAVGRWGNWFNQELFGAPTDLPWGLKVDPDRVPAGYPVDTLFHPTFLYESLWNIVGVIILLAIDRRWALRGGKMFWAYVAYYTLGRVWIEMLRIDQAEMITLFGVTARLNVWTSILMFMIAVAVLVWLVMRERVHPTADSIYRPGYPKTTPATAETTDVEVTDEKESSPTHR</sequence>
<feature type="transmembrane region" description="Helical" evidence="7">
    <location>
        <begin position="25"/>
        <end position="44"/>
    </location>
</feature>
<evidence type="ECO:0000313" key="9">
    <source>
        <dbReference type="EMBL" id="MFC0580924.1"/>
    </source>
</evidence>
<keyword evidence="6 7" id="KW-0472">Membrane</keyword>
<dbReference type="EC" id="2.5.1.145" evidence="7"/>
<evidence type="ECO:0000256" key="4">
    <source>
        <dbReference type="ARBA" id="ARBA00022692"/>
    </source>
</evidence>
<comment type="similarity">
    <text evidence="1 7">Belongs to the Lgt family.</text>
</comment>